<dbReference type="EMBL" id="JAFMPT010000007">
    <property type="protein sequence ID" value="MCC1484378.1"/>
    <property type="molecule type" value="Genomic_DNA"/>
</dbReference>
<dbReference type="Pfam" id="PF06580">
    <property type="entry name" value="His_kinase"/>
    <property type="match status" value="1"/>
</dbReference>
<feature type="transmembrane region" description="Helical" evidence="1">
    <location>
        <begin position="81"/>
        <end position="100"/>
    </location>
</feature>
<sequence>MKLTNTTWFWVLQLFGWGLFVAAQRLNELFNIEYPYKYSVILYSITTLFFGVLCTTLLRYFLKNQLSFDQYKKREVIQISIAYSVASILLSVSFFITNPIRNHYANHIEKFDKNTFLESFFSSFLVIFIWLFFYFLIKNSRRINENKLERLQLETNLKEAQLNTLKGQINPHFMFNSLNNIKGLIREDAEKSREMITRLSEMLRYSLAKNNIDTIALENEIKMVEHYIALSKIHLEDRLTFEKEVPKHLLDIKVPPMLIQILVENAVKHGISDLEEGGIVSLKVFDTNNNLEIRVTNTGTLNNVKNTTKIGVSNIKKRLRLLYAEKARFSLSENNNLVTATIKIPIL</sequence>
<evidence type="ECO:0000256" key="1">
    <source>
        <dbReference type="SAM" id="Phobius"/>
    </source>
</evidence>
<evidence type="ECO:0000313" key="4">
    <source>
        <dbReference type="Proteomes" id="UP000778797"/>
    </source>
</evidence>
<dbReference type="SUPFAM" id="SSF55874">
    <property type="entry name" value="ATPase domain of HSP90 chaperone/DNA topoisomerase II/histidine kinase"/>
    <property type="match status" value="1"/>
</dbReference>
<dbReference type="Proteomes" id="UP000778797">
    <property type="component" value="Unassembled WGS sequence"/>
</dbReference>
<proteinExistence type="predicted"/>
<dbReference type="InterPro" id="IPR050640">
    <property type="entry name" value="Bact_2-comp_sensor_kinase"/>
</dbReference>
<keyword evidence="3" id="KW-0808">Transferase</keyword>
<protein>
    <submittedName>
        <fullName evidence="3">Histidine kinase</fullName>
    </submittedName>
</protein>
<gene>
    <name evidence="3" type="ORF">J1C55_07255</name>
</gene>
<keyword evidence="1" id="KW-0472">Membrane</keyword>
<feature type="domain" description="Signal transduction histidine kinase internal region" evidence="2">
    <location>
        <begin position="160"/>
        <end position="239"/>
    </location>
</feature>
<name>A0ABS8EMJ4_9FLAO</name>
<evidence type="ECO:0000313" key="3">
    <source>
        <dbReference type="EMBL" id="MCC1484378.1"/>
    </source>
</evidence>
<dbReference type="GO" id="GO:0016301">
    <property type="term" value="F:kinase activity"/>
    <property type="evidence" value="ECO:0007669"/>
    <property type="project" value="UniProtKB-KW"/>
</dbReference>
<keyword evidence="1" id="KW-1133">Transmembrane helix</keyword>
<feature type="transmembrane region" description="Helical" evidence="1">
    <location>
        <begin position="7"/>
        <end position="26"/>
    </location>
</feature>
<reference evidence="4" key="2">
    <citation type="submission" date="2023-07" db="EMBL/GenBank/DDBJ databases">
        <title>Genome of Winogradskyella sp. E313.</title>
        <authorList>
            <person name="Zhou Y."/>
        </authorList>
    </citation>
    <scope>NUCLEOTIDE SEQUENCE [LARGE SCALE GENOMIC DNA]</scope>
    <source>
        <strain evidence="4">E313</strain>
    </source>
</reference>
<keyword evidence="4" id="KW-1185">Reference proteome</keyword>
<dbReference type="InterPro" id="IPR036890">
    <property type="entry name" value="HATPase_C_sf"/>
</dbReference>
<dbReference type="PANTHER" id="PTHR34220">
    <property type="entry name" value="SENSOR HISTIDINE KINASE YPDA"/>
    <property type="match status" value="1"/>
</dbReference>
<dbReference type="PANTHER" id="PTHR34220:SF7">
    <property type="entry name" value="SENSOR HISTIDINE KINASE YPDA"/>
    <property type="match status" value="1"/>
</dbReference>
<accession>A0ABS8EMJ4</accession>
<comment type="caution">
    <text evidence="3">The sequence shown here is derived from an EMBL/GenBank/DDBJ whole genome shotgun (WGS) entry which is preliminary data.</text>
</comment>
<dbReference type="RefSeq" id="WP_227476825.1">
    <property type="nucleotide sequence ID" value="NZ_JAFMPT010000007.1"/>
</dbReference>
<reference evidence="4" key="1">
    <citation type="submission" date="2021-03" db="EMBL/GenBank/DDBJ databases">
        <title>Genome of Cognatishimia sp. F0-27.</title>
        <authorList>
            <person name="Ping X."/>
        </authorList>
    </citation>
    <scope>NUCLEOTIDE SEQUENCE [LARGE SCALE GENOMIC DNA]</scope>
    <source>
        <strain evidence="4">E313</strain>
    </source>
</reference>
<feature type="transmembrane region" description="Helical" evidence="1">
    <location>
        <begin position="120"/>
        <end position="137"/>
    </location>
</feature>
<keyword evidence="3" id="KW-0418">Kinase</keyword>
<evidence type="ECO:0000259" key="2">
    <source>
        <dbReference type="Pfam" id="PF06580"/>
    </source>
</evidence>
<keyword evidence="1" id="KW-0812">Transmembrane</keyword>
<feature type="transmembrane region" description="Helical" evidence="1">
    <location>
        <begin position="38"/>
        <end position="61"/>
    </location>
</feature>
<organism evidence="3 4">
    <name type="scientific">Winogradskyella immobilis</name>
    <dbReference type="NCBI Taxonomy" id="2816852"/>
    <lineage>
        <taxon>Bacteria</taxon>
        <taxon>Pseudomonadati</taxon>
        <taxon>Bacteroidota</taxon>
        <taxon>Flavobacteriia</taxon>
        <taxon>Flavobacteriales</taxon>
        <taxon>Flavobacteriaceae</taxon>
        <taxon>Winogradskyella</taxon>
    </lineage>
</organism>
<dbReference type="InterPro" id="IPR010559">
    <property type="entry name" value="Sig_transdc_His_kin_internal"/>
</dbReference>
<dbReference type="Gene3D" id="3.30.565.10">
    <property type="entry name" value="Histidine kinase-like ATPase, C-terminal domain"/>
    <property type="match status" value="1"/>
</dbReference>